<accession>A0A2H9T4H2</accession>
<comment type="caution">
    <text evidence="1">The sequence shown here is derived from an EMBL/GenBank/DDBJ whole genome shotgun (WGS) entry which is preliminary data.</text>
</comment>
<organism evidence="1">
    <name type="scientific">invertebrate metagenome</name>
    <dbReference type="NCBI Taxonomy" id="1711999"/>
    <lineage>
        <taxon>unclassified sequences</taxon>
        <taxon>metagenomes</taxon>
        <taxon>organismal metagenomes</taxon>
    </lineage>
</organism>
<sequence length="159" mass="18244">MVECKCLTYLHKVSYSPVLSVVISSTRCLIFYHYMSYSLPLGVFTFYHQVSYSSNRCLTSYHQASLVECVLYSNTRCLQHSTILHSNNRVTYSPVLSVLNSGTRCLSFYHKVSYILQIGSNFLPPGLLVVECKFLTFYIQVSYMLTPSNRCLSLCYYVS</sequence>
<protein>
    <submittedName>
        <fullName evidence="1">Uncharacterized protein</fullName>
    </submittedName>
</protein>
<evidence type="ECO:0000313" key="1">
    <source>
        <dbReference type="EMBL" id="PJE78125.1"/>
    </source>
</evidence>
<dbReference type="AlphaFoldDB" id="A0A2H9T4H2"/>
<gene>
    <name evidence="1" type="ORF">CI610_02943</name>
</gene>
<name>A0A2H9T4H2_9ZZZZ</name>
<dbReference type="EMBL" id="NSIT01000258">
    <property type="protein sequence ID" value="PJE78125.1"/>
    <property type="molecule type" value="Genomic_DNA"/>
</dbReference>
<proteinExistence type="predicted"/>
<reference evidence="1" key="1">
    <citation type="journal article" date="2017" name="Appl. Environ. Microbiol.">
        <title>Molecular characterization of an Endozoicomonas-like organism causing infection in king scallop Pecten maximus L.</title>
        <authorList>
            <person name="Cano I."/>
            <person name="van Aerle R."/>
            <person name="Ross S."/>
            <person name="Verner-Jeffreys D.W."/>
            <person name="Paley R.K."/>
            <person name="Rimmer G."/>
            <person name="Ryder D."/>
            <person name="Hooper P."/>
            <person name="Stone D."/>
            <person name="Feist S.W."/>
        </authorList>
    </citation>
    <scope>NUCLEOTIDE SEQUENCE</scope>
</reference>